<dbReference type="GO" id="GO:0003824">
    <property type="term" value="F:catalytic activity"/>
    <property type="evidence" value="ECO:0007669"/>
    <property type="project" value="InterPro"/>
</dbReference>
<proteinExistence type="predicted"/>
<dbReference type="SUPFAM" id="SSF53927">
    <property type="entry name" value="Cytidine deaminase-like"/>
    <property type="match status" value="1"/>
</dbReference>
<dbReference type="STRING" id="1798351.A2930_03370"/>
<accession>A0A1F5WZK5</accession>
<sequence length="272" mass="30199">MELKEGRAELNLTNPKTDEDFFAIGRFILSRSTCLKTQTAALIVSEGRVISWGVNMCCPQGQVYGLPVTECPRMKKETGTYYELCKPIHAEIVAAINAFGISHIDRKSLWHFPGFTIKLADYQGFFNVNKNSLLYLLGHYWACTECVDFLKLIGIMEIKFDDLSGGDTFRAYNANNLTGKNEGVDASGCIVGGIVSVKIYPPKVNDFCVRNDVKKEDVTISPSEDISGDPQELDRPFLYLIKVPSGSEISKAKLWNKDSAVHGAEILLRKSA</sequence>
<dbReference type="Proteomes" id="UP000178114">
    <property type="component" value="Unassembled WGS sequence"/>
</dbReference>
<gene>
    <name evidence="1" type="ORF">A2930_03370</name>
</gene>
<comment type="caution">
    <text evidence="1">The sequence shown here is derived from an EMBL/GenBank/DDBJ whole genome shotgun (WGS) entry which is preliminary data.</text>
</comment>
<protein>
    <submittedName>
        <fullName evidence="1">Uncharacterized protein</fullName>
    </submittedName>
</protein>
<evidence type="ECO:0000313" key="2">
    <source>
        <dbReference type="Proteomes" id="UP000178114"/>
    </source>
</evidence>
<dbReference type="EMBL" id="MFID01000019">
    <property type="protein sequence ID" value="OGF81067.1"/>
    <property type="molecule type" value="Genomic_DNA"/>
</dbReference>
<dbReference type="Gene3D" id="3.40.140.10">
    <property type="entry name" value="Cytidine Deaminase, domain 2"/>
    <property type="match status" value="1"/>
</dbReference>
<dbReference type="AlphaFoldDB" id="A0A1F5WZK5"/>
<evidence type="ECO:0000313" key="1">
    <source>
        <dbReference type="EMBL" id="OGF81067.1"/>
    </source>
</evidence>
<organism evidence="1 2">
    <name type="scientific">Candidatus Giovannonibacteria bacterium RIFCSPLOWO2_01_FULL_45_34</name>
    <dbReference type="NCBI Taxonomy" id="1798351"/>
    <lineage>
        <taxon>Bacteria</taxon>
        <taxon>Candidatus Giovannoniibacteriota</taxon>
    </lineage>
</organism>
<dbReference type="InterPro" id="IPR016193">
    <property type="entry name" value="Cytidine_deaminase-like"/>
</dbReference>
<name>A0A1F5WZK5_9BACT</name>
<reference evidence="1 2" key="1">
    <citation type="journal article" date="2016" name="Nat. Commun.">
        <title>Thousands of microbial genomes shed light on interconnected biogeochemical processes in an aquifer system.</title>
        <authorList>
            <person name="Anantharaman K."/>
            <person name="Brown C.T."/>
            <person name="Hug L.A."/>
            <person name="Sharon I."/>
            <person name="Castelle C.J."/>
            <person name="Probst A.J."/>
            <person name="Thomas B.C."/>
            <person name="Singh A."/>
            <person name="Wilkins M.J."/>
            <person name="Karaoz U."/>
            <person name="Brodie E.L."/>
            <person name="Williams K.H."/>
            <person name="Hubbard S.S."/>
            <person name="Banfield J.F."/>
        </authorList>
    </citation>
    <scope>NUCLEOTIDE SEQUENCE [LARGE SCALE GENOMIC DNA]</scope>
</reference>